<gene>
    <name evidence="3" type="ORF">PAXRUDRAFT_169447</name>
</gene>
<dbReference type="SUPFAM" id="SSF52540">
    <property type="entry name" value="P-loop containing nucleoside triphosphate hydrolases"/>
    <property type="match status" value="1"/>
</dbReference>
<proteinExistence type="predicted"/>
<dbReference type="OrthoDB" id="2648609at2759"/>
<evidence type="ECO:0000313" key="4">
    <source>
        <dbReference type="Proteomes" id="UP000054538"/>
    </source>
</evidence>
<reference evidence="4" key="2">
    <citation type="submission" date="2015-01" db="EMBL/GenBank/DDBJ databases">
        <title>Evolutionary Origins and Diversification of the Mycorrhizal Mutualists.</title>
        <authorList>
            <consortium name="DOE Joint Genome Institute"/>
            <consortium name="Mycorrhizal Genomics Consortium"/>
            <person name="Kohler A."/>
            <person name="Kuo A."/>
            <person name="Nagy L.G."/>
            <person name="Floudas D."/>
            <person name="Copeland A."/>
            <person name="Barry K.W."/>
            <person name="Cichocki N."/>
            <person name="Veneault-Fourrey C."/>
            <person name="LaButti K."/>
            <person name="Lindquist E.A."/>
            <person name="Lipzen A."/>
            <person name="Lundell T."/>
            <person name="Morin E."/>
            <person name="Murat C."/>
            <person name="Riley R."/>
            <person name="Ohm R."/>
            <person name="Sun H."/>
            <person name="Tunlid A."/>
            <person name="Henrissat B."/>
            <person name="Grigoriev I.V."/>
            <person name="Hibbett D.S."/>
            <person name="Martin F."/>
        </authorList>
    </citation>
    <scope>NUCLEOTIDE SEQUENCE [LARGE SCALE GENOMIC DNA]</scope>
    <source>
        <strain evidence="4">Ve08.2h10</strain>
    </source>
</reference>
<dbReference type="Gene3D" id="3.40.50.300">
    <property type="entry name" value="P-loop containing nucleotide triphosphate hydrolases"/>
    <property type="match status" value="1"/>
</dbReference>
<keyword evidence="1" id="KW-0472">Membrane</keyword>
<keyword evidence="1" id="KW-1133">Transmembrane helix</keyword>
<protein>
    <recommendedName>
        <fullName evidence="2">DEAD/DEAH-box helicase domain-containing protein</fullName>
    </recommendedName>
</protein>
<feature type="transmembrane region" description="Helical" evidence="1">
    <location>
        <begin position="36"/>
        <end position="57"/>
    </location>
</feature>
<dbReference type="InParanoid" id="A0A0D0DFM7"/>
<dbReference type="InterPro" id="IPR027417">
    <property type="entry name" value="P-loop_NTPase"/>
</dbReference>
<dbReference type="GO" id="GO:0005524">
    <property type="term" value="F:ATP binding"/>
    <property type="evidence" value="ECO:0007669"/>
    <property type="project" value="InterPro"/>
</dbReference>
<dbReference type="AlphaFoldDB" id="A0A0D0DFM7"/>
<accession>A0A0D0DFM7</accession>
<keyword evidence="4" id="KW-1185">Reference proteome</keyword>
<reference evidence="3 4" key="1">
    <citation type="submission" date="2014-04" db="EMBL/GenBank/DDBJ databases">
        <authorList>
            <consortium name="DOE Joint Genome Institute"/>
            <person name="Kuo A."/>
            <person name="Kohler A."/>
            <person name="Jargeat P."/>
            <person name="Nagy L.G."/>
            <person name="Floudas D."/>
            <person name="Copeland A."/>
            <person name="Barry K.W."/>
            <person name="Cichocki N."/>
            <person name="Veneault-Fourrey C."/>
            <person name="LaButti K."/>
            <person name="Lindquist E.A."/>
            <person name="Lipzen A."/>
            <person name="Lundell T."/>
            <person name="Morin E."/>
            <person name="Murat C."/>
            <person name="Sun H."/>
            <person name="Tunlid A."/>
            <person name="Henrissat B."/>
            <person name="Grigoriev I.V."/>
            <person name="Hibbett D.S."/>
            <person name="Martin F."/>
            <person name="Nordberg H.P."/>
            <person name="Cantor M.N."/>
            <person name="Hua S.X."/>
        </authorList>
    </citation>
    <scope>NUCLEOTIDE SEQUENCE [LARGE SCALE GENOMIC DNA]</scope>
    <source>
        <strain evidence="3 4">Ve08.2h10</strain>
    </source>
</reference>
<name>A0A0D0DFM7_9AGAM</name>
<feature type="non-terminal residue" evidence="3">
    <location>
        <position position="1"/>
    </location>
</feature>
<dbReference type="InterPro" id="IPR011545">
    <property type="entry name" value="DEAD/DEAH_box_helicase_dom"/>
</dbReference>
<organism evidence="3 4">
    <name type="scientific">Paxillus rubicundulus Ve08.2h10</name>
    <dbReference type="NCBI Taxonomy" id="930991"/>
    <lineage>
        <taxon>Eukaryota</taxon>
        <taxon>Fungi</taxon>
        <taxon>Dikarya</taxon>
        <taxon>Basidiomycota</taxon>
        <taxon>Agaricomycotina</taxon>
        <taxon>Agaricomycetes</taxon>
        <taxon>Agaricomycetidae</taxon>
        <taxon>Boletales</taxon>
        <taxon>Paxilineae</taxon>
        <taxon>Paxillaceae</taxon>
        <taxon>Paxillus</taxon>
    </lineage>
</organism>
<dbReference type="GO" id="GO:0003676">
    <property type="term" value="F:nucleic acid binding"/>
    <property type="evidence" value="ECO:0007669"/>
    <property type="project" value="InterPro"/>
</dbReference>
<keyword evidence="1" id="KW-0812">Transmembrane</keyword>
<dbReference type="HOGENOM" id="CLU_001103_20_0_1"/>
<sequence length="109" mass="12242">FHITPCNWQIHSACAQLERKDIITVSPTGSRKTMTFWIPMLFNAAGIIIIITPLNILGEKNETEGNLFGIPAVNLTAKTATDDMFKAIEEFKYRIIAVSLERILKDACF</sequence>
<evidence type="ECO:0000259" key="2">
    <source>
        <dbReference type="Pfam" id="PF00270"/>
    </source>
</evidence>
<evidence type="ECO:0000256" key="1">
    <source>
        <dbReference type="SAM" id="Phobius"/>
    </source>
</evidence>
<dbReference type="Pfam" id="PF00270">
    <property type="entry name" value="DEAD"/>
    <property type="match status" value="1"/>
</dbReference>
<evidence type="ECO:0000313" key="3">
    <source>
        <dbReference type="EMBL" id="KIK76580.1"/>
    </source>
</evidence>
<feature type="domain" description="DEAD/DEAH-box helicase" evidence="2">
    <location>
        <begin position="15"/>
        <end position="105"/>
    </location>
</feature>
<dbReference type="STRING" id="930991.A0A0D0DFM7"/>
<dbReference type="Proteomes" id="UP000054538">
    <property type="component" value="Unassembled WGS sequence"/>
</dbReference>
<dbReference type="EMBL" id="KN827403">
    <property type="protein sequence ID" value="KIK76580.1"/>
    <property type="molecule type" value="Genomic_DNA"/>
</dbReference>